<dbReference type="SUPFAM" id="SSF54909">
    <property type="entry name" value="Dimeric alpha+beta barrel"/>
    <property type="match status" value="2"/>
</dbReference>
<accession>A0A1A7RCY5</accession>
<comment type="caution">
    <text evidence="2">The sequence shown here is derived from an EMBL/GenBank/DDBJ whole genome shotgun (WGS) entry which is preliminary data.</text>
</comment>
<evidence type="ECO:0000259" key="1">
    <source>
        <dbReference type="Pfam" id="PF01037"/>
    </source>
</evidence>
<dbReference type="AlphaFoldDB" id="A0A1A7RCY5"/>
<dbReference type="Gene3D" id="1.10.10.10">
    <property type="entry name" value="Winged helix-like DNA-binding domain superfamily/Winged helix DNA-binding domain"/>
    <property type="match status" value="2"/>
</dbReference>
<dbReference type="EMBL" id="LZDS01000003">
    <property type="protein sequence ID" value="OBX29806.1"/>
    <property type="molecule type" value="Genomic_DNA"/>
</dbReference>
<keyword evidence="3" id="KW-1185">Reference proteome</keyword>
<sequence length="322" mass="36165">MSESFSFDEIDTACIKALISNPRGSWRELSQISDVPEKKLSRRLGKLLDDQVIRTAIELNPVVANKGYTVHVWISVKFGKEKEVAQFFANRPEVRIVFLTTGLADIFLEIGLEKAADLSVWMHDFVTQIPDIKTVETQAVLKPFTWASKPKALDGTSDKNVNFRSLTETELKLIHALSNDGRSSIKSLAEQIELSEHKTQKLLNDLLEEGIFNIRVDVEPSLMGYKSEAIILIKARPDAANQIAKTLSELKNTRCLFGISGDSQFFWHVLCNDLSDLWKLITEDLGNFEGIQSCNTNMVTLALKRAGFMRKVSSAQLFSNLN</sequence>
<dbReference type="InterPro" id="IPR019887">
    <property type="entry name" value="Tscrpt_reg_AsnC/Lrp_C"/>
</dbReference>
<dbReference type="Gene3D" id="3.30.70.920">
    <property type="match status" value="2"/>
</dbReference>
<dbReference type="GO" id="GO:0043200">
    <property type="term" value="P:response to amino acid"/>
    <property type="evidence" value="ECO:0007669"/>
    <property type="project" value="TreeGrafter"/>
</dbReference>
<dbReference type="GO" id="GO:0005829">
    <property type="term" value="C:cytosol"/>
    <property type="evidence" value="ECO:0007669"/>
    <property type="project" value="TreeGrafter"/>
</dbReference>
<dbReference type="OrthoDB" id="1094536at2"/>
<dbReference type="SMART" id="SM00344">
    <property type="entry name" value="HTH_ASNC"/>
    <property type="match status" value="2"/>
</dbReference>
<proteinExistence type="predicted"/>
<feature type="domain" description="Transcription regulator AsnC/Lrp ligand binding" evidence="1">
    <location>
        <begin position="231"/>
        <end position="299"/>
    </location>
</feature>
<gene>
    <name evidence="2" type="ORF">A9J31_11895</name>
</gene>
<organism evidence="2 3">
    <name type="scientific">Acinetobacter gandensis</name>
    <dbReference type="NCBI Taxonomy" id="1443941"/>
    <lineage>
        <taxon>Bacteria</taxon>
        <taxon>Pseudomonadati</taxon>
        <taxon>Pseudomonadota</taxon>
        <taxon>Gammaproteobacteria</taxon>
        <taxon>Moraxellales</taxon>
        <taxon>Moraxellaceae</taxon>
        <taxon>Acinetobacter</taxon>
    </lineage>
</organism>
<dbReference type="RefSeq" id="WP_067762178.1">
    <property type="nucleotide sequence ID" value="NZ_LZDS01000003.1"/>
</dbReference>
<dbReference type="Pfam" id="PF01037">
    <property type="entry name" value="AsnC_trans_reg"/>
    <property type="match status" value="2"/>
</dbReference>
<dbReference type="GO" id="GO:0043565">
    <property type="term" value="F:sequence-specific DNA binding"/>
    <property type="evidence" value="ECO:0007669"/>
    <property type="project" value="TreeGrafter"/>
</dbReference>
<dbReference type="STRING" id="1443941.A9J31_11895"/>
<evidence type="ECO:0000313" key="3">
    <source>
        <dbReference type="Proteomes" id="UP000185753"/>
    </source>
</evidence>
<dbReference type="InterPro" id="IPR036388">
    <property type="entry name" value="WH-like_DNA-bd_sf"/>
</dbReference>
<reference evidence="3" key="1">
    <citation type="submission" date="2016-06" db="EMBL/GenBank/DDBJ databases">
        <authorList>
            <person name="Radolfova-Krizova L."/>
            <person name="Nemec A."/>
        </authorList>
    </citation>
    <scope>NUCLEOTIDE SEQUENCE [LARGE SCALE GENOMIC DNA]</scope>
    <source>
        <strain evidence="3">ANC 4275</strain>
    </source>
</reference>
<name>A0A1A7RCY5_9GAMM</name>
<feature type="domain" description="Transcription regulator AsnC/Lrp ligand binding" evidence="1">
    <location>
        <begin position="72"/>
        <end position="142"/>
    </location>
</feature>
<dbReference type="SUPFAM" id="SSF46785">
    <property type="entry name" value="Winged helix' DNA-binding domain"/>
    <property type="match status" value="2"/>
</dbReference>
<evidence type="ECO:0000313" key="2">
    <source>
        <dbReference type="EMBL" id="OBX29806.1"/>
    </source>
</evidence>
<dbReference type="PANTHER" id="PTHR30154">
    <property type="entry name" value="LEUCINE-RESPONSIVE REGULATORY PROTEIN"/>
    <property type="match status" value="1"/>
</dbReference>
<dbReference type="Proteomes" id="UP000185753">
    <property type="component" value="Unassembled WGS sequence"/>
</dbReference>
<dbReference type="Pfam" id="PF13412">
    <property type="entry name" value="HTH_24"/>
    <property type="match status" value="1"/>
</dbReference>
<dbReference type="InterPro" id="IPR019888">
    <property type="entry name" value="Tscrpt_reg_AsnC-like"/>
</dbReference>
<protein>
    <recommendedName>
        <fullName evidence="1">Transcription regulator AsnC/Lrp ligand binding domain-containing protein</fullName>
    </recommendedName>
</protein>
<dbReference type="PANTHER" id="PTHR30154:SF34">
    <property type="entry name" value="TRANSCRIPTIONAL REGULATOR AZLB"/>
    <property type="match status" value="1"/>
</dbReference>
<dbReference type="InterPro" id="IPR036390">
    <property type="entry name" value="WH_DNA-bd_sf"/>
</dbReference>
<dbReference type="InterPro" id="IPR011008">
    <property type="entry name" value="Dimeric_a/b-barrel"/>
</dbReference>